<proteinExistence type="predicted"/>
<dbReference type="Proteomes" id="UP000029453">
    <property type="component" value="Unassembled WGS sequence"/>
</dbReference>
<sequence length="47" mass="5129">MERFDARIVVAVPFAAHTPFHLVGVQPRLVIVGSILAAAIRVVQYLS</sequence>
<feature type="non-terminal residue" evidence="1">
    <location>
        <position position="47"/>
    </location>
</feature>
<dbReference type="EMBL" id="BALG01000273">
    <property type="protein sequence ID" value="GAC43889.1"/>
    <property type="molecule type" value="Genomic_DNA"/>
</dbReference>
<comment type="caution">
    <text evidence="1">The sequence shown here is derived from an EMBL/GenBank/DDBJ whole genome shotgun (WGS) entry which is preliminary data.</text>
</comment>
<organism evidence="1 2">
    <name type="scientific">Paenibacillus popilliae ATCC 14706</name>
    <dbReference type="NCBI Taxonomy" id="1212764"/>
    <lineage>
        <taxon>Bacteria</taxon>
        <taxon>Bacillati</taxon>
        <taxon>Bacillota</taxon>
        <taxon>Bacilli</taxon>
        <taxon>Bacillales</taxon>
        <taxon>Paenibacillaceae</taxon>
        <taxon>Paenibacillus</taxon>
    </lineage>
</organism>
<keyword evidence="2" id="KW-1185">Reference proteome</keyword>
<protein>
    <submittedName>
        <fullName evidence="1">Uncharacterized protein</fullName>
    </submittedName>
</protein>
<name>M9M481_PAEPP</name>
<dbReference type="AlphaFoldDB" id="M9M481"/>
<evidence type="ECO:0000313" key="1">
    <source>
        <dbReference type="EMBL" id="GAC43889.1"/>
    </source>
</evidence>
<gene>
    <name evidence="1" type="ORF">PPOP_3289</name>
</gene>
<accession>M9M481</accession>
<reference evidence="1 2" key="1">
    <citation type="submission" date="2012-10" db="EMBL/GenBank/DDBJ databases">
        <title>Draft Genome Sequence of Paenibacillus popilliae ATCC 14706T.</title>
        <authorList>
            <person name="Iiyama K."/>
            <person name="Mori K."/>
            <person name="Mon H."/>
            <person name="Chieda Y."/>
            <person name="Lee J.M."/>
            <person name="Kusakabe T."/>
            <person name="Tashiro K."/>
            <person name="Asano S."/>
            <person name="Yasunaga-Aoki C."/>
            <person name="Shimizu S."/>
        </authorList>
    </citation>
    <scope>NUCLEOTIDE SEQUENCE [LARGE SCALE GENOMIC DNA]</scope>
    <source>
        <strain evidence="1 2">ATCC 14706</strain>
    </source>
</reference>
<evidence type="ECO:0000313" key="2">
    <source>
        <dbReference type="Proteomes" id="UP000029453"/>
    </source>
</evidence>